<dbReference type="Proteomes" id="UP001205612">
    <property type="component" value="Unassembled WGS sequence"/>
</dbReference>
<keyword evidence="14" id="KW-1185">Reference proteome</keyword>
<feature type="domain" description="Penicillin-binding protein transpeptidase" evidence="11">
    <location>
        <begin position="362"/>
        <end position="636"/>
    </location>
</feature>
<feature type="compositionally biased region" description="Low complexity" evidence="9">
    <location>
        <begin position="705"/>
        <end position="714"/>
    </location>
</feature>
<comment type="catalytic activity">
    <reaction evidence="7">
        <text>Preferential cleavage: (Ac)2-L-Lys-D-Ala-|-D-Ala. Also transpeptidation of peptidyl-alanyl moieties that are N-acyl substituents of D-alanine.</text>
        <dbReference type="EC" id="3.4.16.4"/>
    </reaction>
</comment>
<keyword evidence="10" id="KW-0472">Membrane</keyword>
<evidence type="ECO:0000256" key="9">
    <source>
        <dbReference type="SAM" id="MobiDB-lite"/>
    </source>
</evidence>
<dbReference type="Gene3D" id="3.40.710.10">
    <property type="entry name" value="DD-peptidase/beta-lactamase superfamily"/>
    <property type="match status" value="1"/>
</dbReference>
<evidence type="ECO:0000313" key="13">
    <source>
        <dbReference type="EMBL" id="MCS0601152.1"/>
    </source>
</evidence>
<sequence>MPKKRSGGGLSATQQVAKFLGVSVLAGAVMAGIALPAAGALGLAAKGSVKSFDEIPANLKSPQLSQRTTILDARDHQIATVYSRDRTVVDLKDMSPYVQKAIVAIEDSRFYQHGAIDLKGVLRAVNKNAQEGGVAQGASTLTQQLVKNYFIEEAGDDPTKVAQATQQTLGRKIRELKYAIQIEDKLGKKKILENYLNITFFGEQAYGVEAAAERYFSKHAKDLNLQESALLAGIVQSPSRYDPVNDEAEATKRRNTVLQRMAELGDISRQEADEAKRAPIVLHQSRPKNGCITAVQGAGFFCDYVREVFLTDPAFGKTKEARAKLWNQGGLTIRTTLDPQAQQSVQDSIKDHVYKSDGVATAASIVEPGTGKILAMGQSRPYGFGKNETQINLSVNSDMGGGAGYQPGSTFKPIVAAAAIEGGKQPTQQYSSPYQMTYPSPINACDGKIWRNDPNKPAKLTNENESEHGPYGMKEATAKSVNTYYVQLISDIGICPVVDMAKKMGVARADGRKIDQAPSIALGTQEMSPLTMASAYATFASRGMYCTPIAIESITQRAGREQKSLEVPKSTCSRAMSEKTADTVSTLLKGVVEDGTGQEAGLGSRPSAGKTGTTDERFAAWFVGYTPNMAGAVWVGDPQHKRKMINITIGGIPHDKVFGGEVPGPIWRDMMTGALEGKPAPDFNLVDIPDDEEDGQGKGDRGDENNGTNGTNGSDNGGTGLIGGLIGGLTDGGTADGGTTDGTTTGTPGGPRPKPSFSLPGNFIQGQANGGRNGNGGQRG</sequence>
<dbReference type="InterPro" id="IPR050396">
    <property type="entry name" value="Glycosyltr_51/Transpeptidase"/>
</dbReference>
<feature type="compositionally biased region" description="Gly residues" evidence="9">
    <location>
        <begin position="715"/>
        <end position="740"/>
    </location>
</feature>
<dbReference type="SUPFAM" id="SSF53955">
    <property type="entry name" value="Lysozyme-like"/>
    <property type="match status" value="1"/>
</dbReference>
<evidence type="ECO:0000256" key="5">
    <source>
        <dbReference type="ARBA" id="ARBA00022801"/>
    </source>
</evidence>
<keyword evidence="3" id="KW-0328">Glycosyltransferase</keyword>
<keyword evidence="6" id="KW-0511">Multifunctional enzyme</keyword>
<dbReference type="EMBL" id="JANUGP010000004">
    <property type="protein sequence ID" value="MCS0601152.1"/>
    <property type="molecule type" value="Genomic_DNA"/>
</dbReference>
<evidence type="ECO:0000256" key="4">
    <source>
        <dbReference type="ARBA" id="ARBA00022679"/>
    </source>
</evidence>
<organism evidence="13 14">
    <name type="scientific">Streptomyces pyxinicus</name>
    <dbReference type="NCBI Taxonomy" id="2970331"/>
    <lineage>
        <taxon>Bacteria</taxon>
        <taxon>Bacillati</taxon>
        <taxon>Actinomycetota</taxon>
        <taxon>Actinomycetes</taxon>
        <taxon>Kitasatosporales</taxon>
        <taxon>Streptomycetaceae</taxon>
        <taxon>Streptomyces</taxon>
    </lineage>
</organism>
<protein>
    <submittedName>
        <fullName evidence="13">Transglycosylase domain-containing protein</fullName>
    </submittedName>
</protein>
<dbReference type="InterPro" id="IPR023346">
    <property type="entry name" value="Lysozyme-like_dom_sf"/>
</dbReference>
<dbReference type="Gene3D" id="1.10.3810.10">
    <property type="entry name" value="Biosynthetic peptidoglycan transglycosylase-like"/>
    <property type="match status" value="1"/>
</dbReference>
<dbReference type="PANTHER" id="PTHR32282:SF33">
    <property type="entry name" value="PEPTIDOGLYCAN GLYCOSYLTRANSFERASE"/>
    <property type="match status" value="1"/>
</dbReference>
<dbReference type="InterPro" id="IPR001264">
    <property type="entry name" value="Glyco_trans_51"/>
</dbReference>
<keyword evidence="10" id="KW-1133">Transmembrane helix</keyword>
<keyword evidence="4" id="KW-0808">Transferase</keyword>
<dbReference type="InterPro" id="IPR036950">
    <property type="entry name" value="PBP_transglycosylase"/>
</dbReference>
<evidence type="ECO:0000256" key="10">
    <source>
        <dbReference type="SAM" id="Phobius"/>
    </source>
</evidence>
<feature type="compositionally biased region" description="Basic and acidic residues" evidence="9">
    <location>
        <begin position="695"/>
        <end position="704"/>
    </location>
</feature>
<evidence type="ECO:0000259" key="12">
    <source>
        <dbReference type="Pfam" id="PF00912"/>
    </source>
</evidence>
<evidence type="ECO:0000256" key="7">
    <source>
        <dbReference type="ARBA" id="ARBA00034000"/>
    </source>
</evidence>
<dbReference type="Pfam" id="PF00912">
    <property type="entry name" value="Transgly"/>
    <property type="match status" value="1"/>
</dbReference>
<evidence type="ECO:0000256" key="8">
    <source>
        <dbReference type="ARBA" id="ARBA00049902"/>
    </source>
</evidence>
<evidence type="ECO:0000256" key="1">
    <source>
        <dbReference type="ARBA" id="ARBA00022645"/>
    </source>
</evidence>
<accession>A0ABT2AY30</accession>
<evidence type="ECO:0000313" key="14">
    <source>
        <dbReference type="Proteomes" id="UP001205612"/>
    </source>
</evidence>
<feature type="transmembrane region" description="Helical" evidence="10">
    <location>
        <begin position="20"/>
        <end position="45"/>
    </location>
</feature>
<evidence type="ECO:0000256" key="3">
    <source>
        <dbReference type="ARBA" id="ARBA00022676"/>
    </source>
</evidence>
<comment type="catalytic activity">
    <reaction evidence="8">
        <text>[GlcNAc-(1-&gt;4)-Mur2Ac(oyl-L-Ala-gamma-D-Glu-L-Lys-D-Ala-D-Ala)](n)-di-trans,octa-cis-undecaprenyl diphosphate + beta-D-GlcNAc-(1-&gt;4)-Mur2Ac(oyl-L-Ala-gamma-D-Glu-L-Lys-D-Ala-D-Ala)-di-trans,octa-cis-undecaprenyl diphosphate = [GlcNAc-(1-&gt;4)-Mur2Ac(oyl-L-Ala-gamma-D-Glu-L-Lys-D-Ala-D-Ala)](n+1)-di-trans,octa-cis-undecaprenyl diphosphate + di-trans,octa-cis-undecaprenyl diphosphate + H(+)</text>
        <dbReference type="Rhea" id="RHEA:23708"/>
        <dbReference type="Rhea" id="RHEA-COMP:9602"/>
        <dbReference type="Rhea" id="RHEA-COMP:9603"/>
        <dbReference type="ChEBI" id="CHEBI:15378"/>
        <dbReference type="ChEBI" id="CHEBI:58405"/>
        <dbReference type="ChEBI" id="CHEBI:60033"/>
        <dbReference type="ChEBI" id="CHEBI:78435"/>
        <dbReference type="EC" id="2.4.99.28"/>
    </reaction>
</comment>
<feature type="compositionally biased region" description="Gly residues" evidence="9">
    <location>
        <begin position="768"/>
        <end position="780"/>
    </location>
</feature>
<dbReference type="SUPFAM" id="SSF56601">
    <property type="entry name" value="beta-lactamase/transpeptidase-like"/>
    <property type="match status" value="1"/>
</dbReference>
<keyword evidence="10" id="KW-0812">Transmembrane</keyword>
<proteinExistence type="predicted"/>
<name>A0ABT2AY30_9ACTN</name>
<reference evidence="13 14" key="1">
    <citation type="submission" date="2022-08" db="EMBL/GenBank/DDBJ databases">
        <authorList>
            <person name="Somphong A."/>
            <person name="Phongsopitanun W."/>
        </authorList>
    </citation>
    <scope>NUCLEOTIDE SEQUENCE [LARGE SCALE GENOMIC DNA]</scope>
    <source>
        <strain evidence="13 14">LP11</strain>
    </source>
</reference>
<gene>
    <name evidence="13" type="ORF">NX794_07890</name>
</gene>
<keyword evidence="1" id="KW-0121">Carboxypeptidase</keyword>
<feature type="domain" description="Glycosyl transferase family 51" evidence="12">
    <location>
        <begin position="77"/>
        <end position="261"/>
    </location>
</feature>
<keyword evidence="5" id="KW-0378">Hydrolase</keyword>
<dbReference type="InterPro" id="IPR001460">
    <property type="entry name" value="PCN-bd_Tpept"/>
</dbReference>
<evidence type="ECO:0000256" key="2">
    <source>
        <dbReference type="ARBA" id="ARBA00022670"/>
    </source>
</evidence>
<dbReference type="RefSeq" id="WP_258777518.1">
    <property type="nucleotide sequence ID" value="NZ_JANUGP010000004.1"/>
</dbReference>
<dbReference type="Pfam" id="PF00905">
    <property type="entry name" value="Transpeptidase"/>
    <property type="match status" value="1"/>
</dbReference>
<evidence type="ECO:0000259" key="11">
    <source>
        <dbReference type="Pfam" id="PF00905"/>
    </source>
</evidence>
<dbReference type="InterPro" id="IPR012338">
    <property type="entry name" value="Beta-lactam/transpept-like"/>
</dbReference>
<feature type="region of interest" description="Disordered" evidence="9">
    <location>
        <begin position="673"/>
        <end position="780"/>
    </location>
</feature>
<dbReference type="PANTHER" id="PTHR32282">
    <property type="entry name" value="BINDING PROTEIN TRANSPEPTIDASE, PUTATIVE-RELATED"/>
    <property type="match status" value="1"/>
</dbReference>
<comment type="caution">
    <text evidence="13">The sequence shown here is derived from an EMBL/GenBank/DDBJ whole genome shotgun (WGS) entry which is preliminary data.</text>
</comment>
<evidence type="ECO:0000256" key="6">
    <source>
        <dbReference type="ARBA" id="ARBA00023268"/>
    </source>
</evidence>
<keyword evidence="2" id="KW-0645">Protease</keyword>